<feature type="signal peptide" evidence="2">
    <location>
        <begin position="1"/>
        <end position="27"/>
    </location>
</feature>
<proteinExistence type="predicted"/>
<comment type="caution">
    <text evidence="3">The sequence shown here is derived from an EMBL/GenBank/DDBJ whole genome shotgun (WGS) entry which is preliminary data.</text>
</comment>
<protein>
    <recommendedName>
        <fullName evidence="5">Purine nucleoside phosphorylase</fullName>
    </recommendedName>
</protein>
<name>A0AAW3PAX8_9BURK</name>
<accession>A0AAW3PAX8</accession>
<gene>
    <name evidence="3" type="ORF">WL88_26015</name>
</gene>
<reference evidence="3 4" key="1">
    <citation type="submission" date="2015-11" db="EMBL/GenBank/DDBJ databases">
        <title>Expanding the genomic diversity of Burkholderia species for the development of highly accurate diagnostics.</title>
        <authorList>
            <person name="Sahl J."/>
            <person name="Keim P."/>
            <person name="Wagner D."/>
        </authorList>
    </citation>
    <scope>NUCLEOTIDE SEQUENCE [LARGE SCALE GENOMIC DNA]</scope>
    <source>
        <strain evidence="3 4">MSMB378WGS</strain>
    </source>
</reference>
<dbReference type="RefSeq" id="WP_060188581.1">
    <property type="nucleotide sequence ID" value="NZ_LPJS01000026.1"/>
</dbReference>
<feature type="chain" id="PRO_5043610279" description="Purine nucleoside phosphorylase" evidence="2">
    <location>
        <begin position="28"/>
        <end position="112"/>
    </location>
</feature>
<evidence type="ECO:0008006" key="5">
    <source>
        <dbReference type="Google" id="ProtNLM"/>
    </source>
</evidence>
<feature type="compositionally biased region" description="Basic and acidic residues" evidence="1">
    <location>
        <begin position="48"/>
        <end position="62"/>
    </location>
</feature>
<evidence type="ECO:0000313" key="3">
    <source>
        <dbReference type="EMBL" id="KWF46763.1"/>
    </source>
</evidence>
<evidence type="ECO:0000256" key="2">
    <source>
        <dbReference type="SAM" id="SignalP"/>
    </source>
</evidence>
<feature type="compositionally biased region" description="Polar residues" evidence="1">
    <location>
        <begin position="30"/>
        <end position="45"/>
    </location>
</feature>
<dbReference type="EMBL" id="LPJV01000059">
    <property type="protein sequence ID" value="KWF46763.1"/>
    <property type="molecule type" value="Genomic_DNA"/>
</dbReference>
<dbReference type="Proteomes" id="UP000063236">
    <property type="component" value="Unassembled WGS sequence"/>
</dbReference>
<feature type="compositionally biased region" description="Basic and acidic residues" evidence="1">
    <location>
        <begin position="72"/>
        <end position="81"/>
    </location>
</feature>
<feature type="compositionally biased region" description="Low complexity" evidence="1">
    <location>
        <begin position="100"/>
        <end position="112"/>
    </location>
</feature>
<dbReference type="AlphaFoldDB" id="A0AAW3PAX8"/>
<keyword evidence="2" id="KW-0732">Signal</keyword>
<sequence length="112" mass="11738">MERTMNKFASLMVSGAIAFGAITVAHAQDNAGSSPAATQQGSAVSSAAERKAARQRARAERKAARKQARTQRRAEMKKLEDSGYSPAANDANYPNSLQNAQKKAAAGTAASQ</sequence>
<organism evidence="3 4">
    <name type="scientific">Burkholderia diffusa</name>
    <dbReference type="NCBI Taxonomy" id="488732"/>
    <lineage>
        <taxon>Bacteria</taxon>
        <taxon>Pseudomonadati</taxon>
        <taxon>Pseudomonadota</taxon>
        <taxon>Betaproteobacteria</taxon>
        <taxon>Burkholderiales</taxon>
        <taxon>Burkholderiaceae</taxon>
        <taxon>Burkholderia</taxon>
        <taxon>Burkholderia cepacia complex</taxon>
    </lineage>
</organism>
<feature type="region of interest" description="Disordered" evidence="1">
    <location>
        <begin position="29"/>
        <end position="112"/>
    </location>
</feature>
<evidence type="ECO:0000256" key="1">
    <source>
        <dbReference type="SAM" id="MobiDB-lite"/>
    </source>
</evidence>
<evidence type="ECO:0000313" key="4">
    <source>
        <dbReference type="Proteomes" id="UP000063236"/>
    </source>
</evidence>